<dbReference type="EMBL" id="JAUNZN010000018">
    <property type="protein sequence ID" value="KAK4811188.1"/>
    <property type="molecule type" value="Genomic_DNA"/>
</dbReference>
<dbReference type="Proteomes" id="UP001333110">
    <property type="component" value="Unassembled WGS sequence"/>
</dbReference>
<accession>A0AAN7RXI8</accession>
<name>A0AAN7RXI8_MYCAM</name>
<dbReference type="PANTHER" id="PTHR48195:SF1">
    <property type="entry name" value="RIKEN CDNA 2410002F23 GENE"/>
    <property type="match status" value="1"/>
</dbReference>
<gene>
    <name evidence="1" type="ORF">QYF61_019819</name>
</gene>
<evidence type="ECO:0000313" key="1">
    <source>
        <dbReference type="EMBL" id="KAK4811188.1"/>
    </source>
</evidence>
<evidence type="ECO:0000313" key="2">
    <source>
        <dbReference type="Proteomes" id="UP001333110"/>
    </source>
</evidence>
<reference evidence="1 2" key="1">
    <citation type="journal article" date="2023" name="J. Hered.">
        <title>Chromosome-level genome of the wood stork (Mycteria americana) provides insight into avian chromosome evolution.</title>
        <authorList>
            <person name="Flamio R. Jr."/>
            <person name="Ramstad K.M."/>
        </authorList>
    </citation>
    <scope>NUCLEOTIDE SEQUENCE [LARGE SCALE GENOMIC DNA]</scope>
    <source>
        <strain evidence="1">JAX WOST 10</strain>
    </source>
</reference>
<organism evidence="1 2">
    <name type="scientific">Mycteria americana</name>
    <name type="common">Wood stork</name>
    <dbReference type="NCBI Taxonomy" id="33587"/>
    <lineage>
        <taxon>Eukaryota</taxon>
        <taxon>Metazoa</taxon>
        <taxon>Chordata</taxon>
        <taxon>Craniata</taxon>
        <taxon>Vertebrata</taxon>
        <taxon>Euteleostomi</taxon>
        <taxon>Archelosauria</taxon>
        <taxon>Archosauria</taxon>
        <taxon>Dinosauria</taxon>
        <taxon>Saurischia</taxon>
        <taxon>Theropoda</taxon>
        <taxon>Coelurosauria</taxon>
        <taxon>Aves</taxon>
        <taxon>Neognathae</taxon>
        <taxon>Neoaves</taxon>
        <taxon>Aequornithes</taxon>
        <taxon>Ciconiiformes</taxon>
        <taxon>Ciconiidae</taxon>
        <taxon>Mycteria</taxon>
    </lineage>
</organism>
<comment type="caution">
    <text evidence="1">The sequence shown here is derived from an EMBL/GenBank/DDBJ whole genome shotgun (WGS) entry which is preliminary data.</text>
</comment>
<dbReference type="GO" id="GO:0005794">
    <property type="term" value="C:Golgi apparatus"/>
    <property type="evidence" value="ECO:0007669"/>
    <property type="project" value="TreeGrafter"/>
</dbReference>
<protein>
    <submittedName>
        <fullName evidence="1">Uncharacterized protein</fullName>
    </submittedName>
</protein>
<proteinExistence type="predicted"/>
<dbReference type="GO" id="GO:0009615">
    <property type="term" value="P:response to virus"/>
    <property type="evidence" value="ECO:0007669"/>
    <property type="project" value="TreeGrafter"/>
</dbReference>
<sequence length="238" mass="27079">MPTEPCSTLLCTLKGKRRSLDLTTKDNRASSLELEGKEAKQLGSLSREGGIDKAIGKGEPALSLWRRLLSAMKERYPFKEDIIYRPGNWTTMERGIQYLRELAMFEVIYGDLDNKKLSKDPDEVQCTRPMWRKLVWNAPASCANSLAILTWKDGEGPTVDEAASQLWEYEESLSSSLVSAVEKLSREVQQLKEDRSYFLPVRTSVSAIRSQRSSAQARGYRGYTPWGTLWFYHEVDLA</sequence>
<keyword evidence="2" id="KW-1185">Reference proteome</keyword>
<dbReference type="PANTHER" id="PTHR48195">
    <property type="entry name" value="FRIEND VIRUS SUSCEPTIBILITY PROTEIN 1"/>
    <property type="match status" value="1"/>
</dbReference>
<dbReference type="InterPro" id="IPR053270">
    <property type="entry name" value="Fv1_restriction_factor"/>
</dbReference>
<dbReference type="AlphaFoldDB" id="A0AAN7RXI8"/>